<dbReference type="EMBL" id="LAZP02000121">
    <property type="protein sequence ID" value="PFH60556.1"/>
    <property type="molecule type" value="Genomic_DNA"/>
</dbReference>
<reference evidence="4 5" key="2">
    <citation type="journal article" date="2017" name="Sci. Rep.">
        <title>Ant-infecting Ophiocordyceps genomes reveal a high diversity of potential behavioral manipulation genes and a possible major role for enterotoxins.</title>
        <authorList>
            <person name="de Bekker C."/>
            <person name="Ohm R.A."/>
            <person name="Evans H.C."/>
            <person name="Brachmann A."/>
            <person name="Hughes D.P."/>
        </authorList>
    </citation>
    <scope>NUCLEOTIDE SEQUENCE [LARGE SCALE GENOMIC DNA]</scope>
    <source>
        <strain evidence="4 5">SC16a</strain>
    </source>
</reference>
<protein>
    <recommendedName>
        <fullName evidence="6">Protein ZIP4 homolog</fullName>
    </recommendedName>
</protein>
<sequence length="1012" mass="112899">MVAPADAVVTAGRDRTIRSIIGTWPHVSFMATFLSYAYVHTPVLTAQDFAAELEAKLPTIRNMGVAVDVLAADVGQRLQTIQGLQSRHHGGRDMERGGRSLWNVCIRTKRDEGLLEGSRRKLLLSARVLAFHMLELGRMTGRGRGGEHEEEEKDVVYVLSLALTLARICLVDSELVQARLALRKAAEYVERLRRPAEDGGQGNLVVRLEAEYLTMRMTLVREDPHPPFFTLIVAVLADSRSVQSWREDRLDVAEHMYGKTDGLRRHLDALTSEIMADALRHIGADLSSKGNHRLALQWLRRAHELIDSQDPERLSTHGLELRLAICHGRVQSLLAMGSPESLQEADDLVAYVESELGDKPVVLHWRLEILQKSPGEVMGAEAHASILRRMVRCFDRSDDSLNFLLHQFTELGRTSERLAAGLLDELMRQHVLRSTNPAWIGKGMVRRTWMTTMATGCDALQESLRGLMDEAHDALSGPLKPDAAGAAHSVEALFGAQQFATADGWCEVGLHPLLASAGEANGGKFGRKRILCALKLNDAERAKDAYHKMAKGPQLDALTSYLMFKVSLLSWDHELGCRSIAQLGKSSGTVRGRDMLYACVREAQQFGDRLCAVAALRAVADSWAVGPVSPDGLPAVLRCTIRLMIMTGEEEEGEEKEKELGEEEEEKEAGGEGLGQRNDFAAETCDVFEKAAEHAQRGPKDEDGKKVFTIPELHWFRKNAYNLGARKCHTWPLPHIIRLFGACLTLIDCYPDDVALADDSELKTMAMRCHFVMGAASVSLARAEDRMEEQRQRYGSARRHVAAFDDLMQQVRLGSHHDDDDDDEEASDWARKMATLFVFDFEAAVCLDLWDDLGAIVRRAKSCRDELVLKAMGDCLLRSRAPGRVLYATMRLIINDLFELDQFDCKKLAKYLRCLLQAVLPLDDGLALQLADQALRIAREGHQVRRPFPAEELEWLVATSFNHAVDLYARSDEAACHRWALKAMALADFVRDAGSLAALLRERFSRLRFAEA</sequence>
<gene>
    <name evidence="4" type="ORF">XA68_10761</name>
</gene>
<evidence type="ECO:0000256" key="2">
    <source>
        <dbReference type="SAM" id="Coils"/>
    </source>
</evidence>
<evidence type="ECO:0000313" key="5">
    <source>
        <dbReference type="Proteomes" id="UP000037136"/>
    </source>
</evidence>
<dbReference type="GO" id="GO:0090173">
    <property type="term" value="P:regulation of synaptonemal complex assembly"/>
    <property type="evidence" value="ECO:0007669"/>
    <property type="project" value="InterPro"/>
</dbReference>
<comment type="caution">
    <text evidence="4">The sequence shown here is derived from an EMBL/GenBank/DDBJ whole genome shotgun (WGS) entry which is preliminary data.</text>
</comment>
<keyword evidence="5" id="KW-1185">Reference proteome</keyword>
<dbReference type="Pfam" id="PF08631">
    <property type="entry name" value="SPO22"/>
    <property type="match status" value="1"/>
</dbReference>
<keyword evidence="2" id="KW-0175">Coiled coil</keyword>
<evidence type="ECO:0000256" key="3">
    <source>
        <dbReference type="SAM" id="MobiDB-lite"/>
    </source>
</evidence>
<dbReference type="PANTHER" id="PTHR40375:SF2">
    <property type="entry name" value="SPORULATION-SPECIFIC PROTEIN 22"/>
    <property type="match status" value="1"/>
</dbReference>
<feature type="coiled-coil region" evidence="2">
    <location>
        <begin position="773"/>
        <end position="800"/>
    </location>
</feature>
<evidence type="ECO:0000256" key="1">
    <source>
        <dbReference type="ARBA" id="ARBA00023254"/>
    </source>
</evidence>
<dbReference type="OrthoDB" id="65716at2759"/>
<proteinExistence type="predicted"/>
<evidence type="ECO:0000313" key="4">
    <source>
        <dbReference type="EMBL" id="PFH60556.1"/>
    </source>
</evidence>
<feature type="region of interest" description="Disordered" evidence="3">
    <location>
        <begin position="648"/>
        <end position="676"/>
    </location>
</feature>
<dbReference type="InterPro" id="IPR039057">
    <property type="entry name" value="Spo22/ZIP4"/>
</dbReference>
<dbReference type="Proteomes" id="UP000037136">
    <property type="component" value="Unassembled WGS sequence"/>
</dbReference>
<dbReference type="PANTHER" id="PTHR40375">
    <property type="entry name" value="SPORULATION-SPECIFIC PROTEIN 22"/>
    <property type="match status" value="1"/>
</dbReference>
<keyword evidence="1" id="KW-0469">Meiosis</keyword>
<dbReference type="STRING" id="268505.A0A2A9PIB8"/>
<feature type="compositionally biased region" description="Acidic residues" evidence="3">
    <location>
        <begin position="648"/>
        <end position="667"/>
    </location>
</feature>
<evidence type="ECO:0008006" key="6">
    <source>
        <dbReference type="Google" id="ProtNLM"/>
    </source>
</evidence>
<name>A0A2A9PIB8_OPHUN</name>
<dbReference type="AlphaFoldDB" id="A0A2A9PIB8"/>
<dbReference type="GO" id="GO:0051321">
    <property type="term" value="P:meiotic cell cycle"/>
    <property type="evidence" value="ECO:0007669"/>
    <property type="project" value="UniProtKB-KW"/>
</dbReference>
<organism evidence="4 5">
    <name type="scientific">Ophiocordyceps unilateralis</name>
    <name type="common">Zombie-ant fungus</name>
    <name type="synonym">Torrubia unilateralis</name>
    <dbReference type="NCBI Taxonomy" id="268505"/>
    <lineage>
        <taxon>Eukaryota</taxon>
        <taxon>Fungi</taxon>
        <taxon>Dikarya</taxon>
        <taxon>Ascomycota</taxon>
        <taxon>Pezizomycotina</taxon>
        <taxon>Sordariomycetes</taxon>
        <taxon>Hypocreomycetidae</taxon>
        <taxon>Hypocreales</taxon>
        <taxon>Ophiocordycipitaceae</taxon>
        <taxon>Ophiocordyceps</taxon>
    </lineage>
</organism>
<reference evidence="4 5" key="1">
    <citation type="journal article" date="2015" name="BMC Genomics">
        <title>Gene expression during zombie ant biting behavior reflects the complexity underlying fungal parasitic behavioral manipulation.</title>
        <authorList>
            <person name="de Bekker C."/>
            <person name="Ohm R.A."/>
            <person name="Loreto R.G."/>
            <person name="Sebastian A."/>
            <person name="Albert I."/>
            <person name="Merrow M."/>
            <person name="Brachmann A."/>
            <person name="Hughes D.P."/>
        </authorList>
    </citation>
    <scope>NUCLEOTIDE SEQUENCE [LARGE SCALE GENOMIC DNA]</scope>
    <source>
        <strain evidence="4 5">SC16a</strain>
    </source>
</reference>
<dbReference type="InterPro" id="IPR013940">
    <property type="entry name" value="Spo22/ZIP4/TEX11"/>
</dbReference>
<accession>A0A2A9PIB8</accession>